<reference evidence="2 3" key="1">
    <citation type="journal article" date="2021" name="Elife">
        <title>Chloroplast acquisition without the gene transfer in kleptoplastic sea slugs, Plakobranchus ocellatus.</title>
        <authorList>
            <person name="Maeda T."/>
            <person name="Takahashi S."/>
            <person name="Yoshida T."/>
            <person name="Shimamura S."/>
            <person name="Takaki Y."/>
            <person name="Nagai Y."/>
            <person name="Toyoda A."/>
            <person name="Suzuki Y."/>
            <person name="Arimoto A."/>
            <person name="Ishii H."/>
            <person name="Satoh N."/>
            <person name="Nishiyama T."/>
            <person name="Hasebe M."/>
            <person name="Maruyama T."/>
            <person name="Minagawa J."/>
            <person name="Obokata J."/>
            <person name="Shigenobu S."/>
        </authorList>
    </citation>
    <scope>NUCLEOTIDE SEQUENCE [LARGE SCALE GENOMIC DNA]</scope>
</reference>
<feature type="compositionally biased region" description="Low complexity" evidence="1">
    <location>
        <begin position="1329"/>
        <end position="1340"/>
    </location>
</feature>
<feature type="compositionally biased region" description="Polar residues" evidence="1">
    <location>
        <begin position="1367"/>
        <end position="1378"/>
    </location>
</feature>
<keyword evidence="3" id="KW-1185">Reference proteome</keyword>
<feature type="region of interest" description="Disordered" evidence="1">
    <location>
        <begin position="1938"/>
        <end position="1973"/>
    </location>
</feature>
<feature type="compositionally biased region" description="Basic and acidic residues" evidence="1">
    <location>
        <begin position="928"/>
        <end position="939"/>
    </location>
</feature>
<evidence type="ECO:0000256" key="1">
    <source>
        <dbReference type="SAM" id="MobiDB-lite"/>
    </source>
</evidence>
<feature type="compositionally biased region" description="Polar residues" evidence="1">
    <location>
        <begin position="482"/>
        <end position="498"/>
    </location>
</feature>
<feature type="compositionally biased region" description="Basic and acidic residues" evidence="1">
    <location>
        <begin position="1938"/>
        <end position="1970"/>
    </location>
</feature>
<feature type="region of interest" description="Disordered" evidence="1">
    <location>
        <begin position="803"/>
        <end position="825"/>
    </location>
</feature>
<feature type="compositionally biased region" description="Polar residues" evidence="1">
    <location>
        <begin position="624"/>
        <end position="638"/>
    </location>
</feature>
<dbReference type="Proteomes" id="UP000735302">
    <property type="component" value="Unassembled WGS sequence"/>
</dbReference>
<dbReference type="EMBL" id="BLXT01002301">
    <property type="protein sequence ID" value="GFN92956.1"/>
    <property type="molecule type" value="Genomic_DNA"/>
</dbReference>
<evidence type="ECO:0000313" key="2">
    <source>
        <dbReference type="EMBL" id="GFN92956.1"/>
    </source>
</evidence>
<feature type="compositionally biased region" description="Polar residues" evidence="1">
    <location>
        <begin position="654"/>
        <end position="685"/>
    </location>
</feature>
<feature type="region of interest" description="Disordered" evidence="1">
    <location>
        <begin position="1151"/>
        <end position="1191"/>
    </location>
</feature>
<sequence length="3039" mass="341733">MAKEFRYDMSFQAQISAPSSQSSSSGDVSGYSFCNTVARVITNGDTSIAMPDVPVCSRSAEMITQESGAQVQRQNRARASRYGGLQVGRRGAAGADNHKSYPTTSKICGKKCPSIILGNNVVSLKSGIARKSNSCTVQCEKLRLNYSYERPRRSSYEVTSMFEELLKNFDSHGDLETRAATFSDQNLSLLVSEAFSDDEDEPSSLSENLLFRIFAGCGQYPQPRPQGVHQDCLNTNGALTSNTKEDLMASTNNSGQISGNLIVRPRQPSPPDDSLDNSNSEITIMPSTSINMVPSNMSNGKNILKPRIVGHSPTGNLPEAKNGKIFKKCEENNREESTKNGNLREIKQEKIPFVPNSSSDAVSSKDAQNAPSVCNKKSYIPKSKGIKFETPIIHVYHPYATINHSGFFESICNKSKKIPPIQKRNMNIDQKRSREDKVESPHAPPCLVKSTTKLKCDTRIPHPTDIVEAINRAIAKGELSAEEQQTTDDSNNMETGTETHSKSISANLKHLAMASETKLFPSRSSRFPIIEDEKSNSLRPLGFFKVSANSERCIVRHFSETHFNKLEQRKPSLLQSADDTVCNHTPLCEKERSARRGPLYKRQSCSYAKDSELERKHSAKKSDSVSYALSTPPNSPTRSKAGITFSDPVATCVTDRNTNKTGNTETSSTLNNSHNSQSAESKSNTLQAKPIENQSHGVKCGDGCVVSLETGAEGDRLRKSKENTENKCIAEESTDSLCFTKEGIGKLPQKFPQKTTLTSHPSVLLKPQEYLDFYSFLKSKKPVTKEVRQPKTKIFKLQRMMTDISGGGGNIRPIQSPEEPEVESKPIFPRGREVPPGWMPGQHGSHPITRISAEYEMAAQKPAKPRKYVWKRTRTPKKHQRVKENNQAPKKSASESSIVMSDIKKNKRKPQSEQLHMSNDPRVSSSSEFERKRRFYERQQRHKTRQEGGGRSGKRNKSKKVTEQVKFLKTIDDICNAAEDEDDDGEVRKAMSDHWSPTFQDKDERLTSILANYYNKKVGLDGPRSETVLDNNPASFGGLRINRANVHVPSAMSHERLRAIQPPSPERVQNHVQGLPRRAHHFYPNLPLSSAKWPEWMPDPSSNQASKKYIKKLKSRPTWASPNRIGVYSDYKEARDQLRASYIEIENVVPQTGAGHRNGRMTSETAKKGSLEGEKKGQSKSASQKKTSATKVLAGIKEKSSKYTLKQVSKLPPPPNRSEEDTWCYSVNAMLLKAKQAMADNQSQKKGTHRFPRHNSAAVVSPVIETKATSNFLKTLLRQDAEELRQSKALNGAVQKQQRDKIQNVLAKTAGRKTISPVRATNNSCRVESLSPKSVKGSSSNRLQDEENLPTQEMLERTVAPPVPGSSPISQQRLSSFRISKPVDLSSRKNTDRFQKCNPKDQNSNQRSYGSDCRSYILDHALHYFDYPYISDNSIVPLFGNSNTNALSGSKSTTDVGTSNSFRLDNLLSEVDNSESNVKNVTDARPQYHIIPSPNGGQPEAVPDKGDTNAVNTPNSLRPKINVPKGKSRHYLSSNNNAIQHALKPAPMKELFAFRRITNKNPMANLYTSSANEIVNTHPDIGIGCLDKMSFVQCLFSLEHGFGSAKKSSVRGKTARKIDLISTEKEAEAAYMLFLEQKKLIEDQQKNTETLDLYEEKASGLVERIDNSPNHESFKMSNVSSNAIIDVSSLDPRSCNKARDCAVFRPGQKLFPARKNARRQALRHRCYPLRLQYRTIPDVPLVVLGLRTNFERTKNKSKFHSRKFHPCLYESLARSIYFHRKAEGKEEKLTESQREDLPKAAETSSHETDKDYLNQAQGSFSNELKGGDIDEVSNSKQCSERINDFPAGKIIQCKDEKCAELDGGDTKPLASRENCKERDTPENIKEQLQLQTVCSRRRGVTSENSSEKSTEQNYTIEISESLFQSLNIRYSRKIQKDSLATRHTHHQTDSLSRSDWKLTNDQQRPPKYDSVDTYTSDYHNKGYLKKAYNSDYAEKSQNFACDFNVINRSNHALVETYFRGNPRVGFRNMKKYRHFYGMTRVHKNCKIENGSREDHGGYNSNRVIRPNIDSNTFGQNQYKNAANTIPLINIPDKLQKEEVSKNSAGFTTQNDAEYLRISRCDLNNTDRDEIEKFQTENVNYVGPEQTVEQIKDNDQESICSGTTSTTSLSLPISPGKADSMVLLPDNFEYFGEQDMNKNVICQNQACSTSDVTYRTNEKKQRSSGNDLTAQPHLEISLASLLRPCSGNSLQEDPKLKDSCRENVCVSYPDPYENSEKNEEVLKSKTFSPHPPCGNSSLACKEEAASNALHCDLGSLNVSHSERELDSCGPPPPSPYSTHSGYVFNREYLQPSKLEPMVSIAAKRRGKLLRRLETIVKARCYMPAFHMKDLALSQTLPLVFKINYCSVNWNKRYEKDKTCGYPDRNQAPVTVLYTQNDVGYPISLYALRLVERGLYSIVDRDSMAVLDHLGCPKLGILVEHQSGAGSRPPGCKQYPLLLLGEPVSTRCEAMRKVSIARYAAWESGRVSTLMQKCMGTIPWWMKAKHYLTSSKEFKNARRIFSGVMGETELSDQEITLQNMLTNLEHKHINSFIRAFQKLEANQNLEDKSAIKFSERRYVETENCLQRAPFHTVEGRKMKYHELKPLAAKHALETSLALSVSKLSKERTEKQFNALPNIINAKCTVDTWRCKNMQVGEREDKMSKSGMLLDRKQWWPKHSEESPDARKISSLGIVGSKTRLMDRFNFASLRSETHSNLKRAKTAVEEITKKEVQIERPKTAKSAERTIKDEVMPYKPVARGDDQLQGWEWPQPPVLPPPFPDGLKRTRRVHRMRTKQKIQRPFKRGVSVSRGRRVVLKHQSRRRRSISSSLKSYSSGPSVSSSSSSEEEAPQTSALKKDMQKQPSVNLEKILGGTLSKLPHSVRKFIEAKIQRQQEEEALDLMVGQKQCKGDGDMFAPFPPKPTTYSPLTTPSACSGDAEDVSLMMEYDMLSDADEAKEIWAKCFPPVRYSNKKKRWCKTKQLERSRIYAKQALSKGLGSLL</sequence>
<feature type="region of interest" description="Disordered" evidence="1">
    <location>
        <begin position="858"/>
        <end position="962"/>
    </location>
</feature>
<gene>
    <name evidence="2" type="ORF">PoB_001946200</name>
</gene>
<comment type="caution">
    <text evidence="2">The sequence shown here is derived from an EMBL/GenBank/DDBJ whole genome shotgun (WGS) entry which is preliminary data.</text>
</comment>
<feature type="compositionally biased region" description="Basic and acidic residues" evidence="1">
    <location>
        <begin position="1873"/>
        <end position="1885"/>
    </location>
</feature>
<feature type="compositionally biased region" description="Basic residues" evidence="1">
    <location>
        <begin position="2848"/>
        <end position="2863"/>
    </location>
</feature>
<protein>
    <submittedName>
        <fullName evidence="2">Complement component c3</fullName>
    </submittedName>
</protein>
<feature type="region of interest" description="Disordered" evidence="1">
    <location>
        <begin position="1487"/>
        <end position="1525"/>
    </location>
</feature>
<feature type="region of interest" description="Disordered" evidence="1">
    <location>
        <begin position="2829"/>
        <end position="2901"/>
    </location>
</feature>
<feature type="region of interest" description="Disordered" evidence="1">
    <location>
        <begin position="478"/>
        <end position="498"/>
    </location>
</feature>
<feature type="region of interest" description="Disordered" evidence="1">
    <location>
        <begin position="254"/>
        <end position="281"/>
    </location>
</feature>
<feature type="compositionally biased region" description="Basic and acidic residues" evidence="1">
    <location>
        <begin position="611"/>
        <end position="623"/>
    </location>
</feature>
<feature type="compositionally biased region" description="Polar residues" evidence="1">
    <location>
        <begin position="885"/>
        <end position="899"/>
    </location>
</feature>
<feature type="region of interest" description="Disordered" evidence="1">
    <location>
        <begin position="1313"/>
        <end position="1410"/>
    </location>
</feature>
<proteinExistence type="predicted"/>
<accession>A0AAV3ZCC1</accession>
<feature type="compositionally biased region" description="Basic and acidic residues" evidence="1">
    <location>
        <begin position="1165"/>
        <end position="1177"/>
    </location>
</feature>
<feature type="compositionally biased region" description="Low complexity" evidence="1">
    <location>
        <begin position="1179"/>
        <end position="1191"/>
    </location>
</feature>
<feature type="compositionally biased region" description="Low complexity" evidence="1">
    <location>
        <begin position="2864"/>
        <end position="2882"/>
    </location>
</feature>
<feature type="compositionally biased region" description="Basic and acidic residues" evidence="1">
    <location>
        <begin position="1386"/>
        <end position="1399"/>
    </location>
</feature>
<feature type="region of interest" description="Disordered" evidence="1">
    <location>
        <begin position="1785"/>
        <end position="1811"/>
    </location>
</feature>
<feature type="compositionally biased region" description="Basic residues" evidence="1">
    <location>
        <begin position="863"/>
        <end position="881"/>
    </location>
</feature>
<feature type="region of interest" description="Disordered" evidence="1">
    <location>
        <begin position="1862"/>
        <end position="1886"/>
    </location>
</feature>
<feature type="region of interest" description="Disordered" evidence="1">
    <location>
        <begin position="611"/>
        <end position="685"/>
    </location>
</feature>
<feature type="compositionally biased region" description="Basic residues" evidence="1">
    <location>
        <begin position="2829"/>
        <end position="2841"/>
    </location>
</feature>
<organism evidence="2 3">
    <name type="scientific">Plakobranchus ocellatus</name>
    <dbReference type="NCBI Taxonomy" id="259542"/>
    <lineage>
        <taxon>Eukaryota</taxon>
        <taxon>Metazoa</taxon>
        <taxon>Spiralia</taxon>
        <taxon>Lophotrochozoa</taxon>
        <taxon>Mollusca</taxon>
        <taxon>Gastropoda</taxon>
        <taxon>Heterobranchia</taxon>
        <taxon>Euthyneura</taxon>
        <taxon>Panpulmonata</taxon>
        <taxon>Sacoglossa</taxon>
        <taxon>Placobranchoidea</taxon>
        <taxon>Plakobranchidae</taxon>
        <taxon>Plakobranchus</taxon>
    </lineage>
</organism>
<evidence type="ECO:0000313" key="3">
    <source>
        <dbReference type="Proteomes" id="UP000735302"/>
    </source>
</evidence>
<name>A0AAV3ZCC1_9GAST</name>
<feature type="compositionally biased region" description="Polar residues" evidence="1">
    <location>
        <begin position="1400"/>
        <end position="1409"/>
    </location>
</feature>